<dbReference type="RefSeq" id="WP_161838781.1">
    <property type="nucleotide sequence ID" value="NZ_CP048000.1"/>
</dbReference>
<dbReference type="InterPro" id="IPR043129">
    <property type="entry name" value="ATPase_NBD"/>
</dbReference>
<dbReference type="CDD" id="cd24049">
    <property type="entry name" value="ASKHA_NBD_PilM"/>
    <property type="match status" value="1"/>
</dbReference>
<organism evidence="1 2">
    <name type="scientific">Anaerocolumna sedimenticola</name>
    <dbReference type="NCBI Taxonomy" id="2696063"/>
    <lineage>
        <taxon>Bacteria</taxon>
        <taxon>Bacillati</taxon>
        <taxon>Bacillota</taxon>
        <taxon>Clostridia</taxon>
        <taxon>Lachnospirales</taxon>
        <taxon>Lachnospiraceae</taxon>
        <taxon>Anaerocolumna</taxon>
    </lineage>
</organism>
<reference evidence="1 2" key="1">
    <citation type="submission" date="2020-01" db="EMBL/GenBank/DDBJ databases">
        <title>Genome analysis of Anaerocolumna sp. CBA3638.</title>
        <authorList>
            <person name="Kim J."/>
            <person name="Roh S.W."/>
        </authorList>
    </citation>
    <scope>NUCLEOTIDE SEQUENCE [LARGE SCALE GENOMIC DNA]</scope>
    <source>
        <strain evidence="1 2">CBA3638</strain>
    </source>
</reference>
<protein>
    <submittedName>
        <fullName evidence="1">Pilus assembly protein PilM</fullName>
    </submittedName>
</protein>
<evidence type="ECO:0000313" key="2">
    <source>
        <dbReference type="Proteomes" id="UP000464314"/>
    </source>
</evidence>
<name>A0A6P1TQ99_9FIRM</name>
<dbReference type="Gene3D" id="3.30.420.40">
    <property type="match status" value="2"/>
</dbReference>
<keyword evidence="2" id="KW-1185">Reference proteome</keyword>
<dbReference type="Gene3D" id="3.30.1490.300">
    <property type="match status" value="1"/>
</dbReference>
<accession>A0A6P1TQ99</accession>
<proteinExistence type="predicted"/>
<dbReference type="PANTHER" id="PTHR32432">
    <property type="entry name" value="CELL DIVISION PROTEIN FTSA-RELATED"/>
    <property type="match status" value="1"/>
</dbReference>
<dbReference type="AlphaFoldDB" id="A0A6P1TQ99"/>
<dbReference type="PANTHER" id="PTHR32432:SF3">
    <property type="entry name" value="ETHANOLAMINE UTILIZATION PROTEIN EUTJ"/>
    <property type="match status" value="1"/>
</dbReference>
<evidence type="ECO:0000313" key="1">
    <source>
        <dbReference type="EMBL" id="QHQ61956.1"/>
    </source>
</evidence>
<dbReference type="InterPro" id="IPR005883">
    <property type="entry name" value="PilM"/>
</dbReference>
<gene>
    <name evidence="1" type="ORF">Ana3638_15140</name>
</gene>
<dbReference type="InterPro" id="IPR050696">
    <property type="entry name" value="FtsA/MreB"/>
</dbReference>
<dbReference type="KEGG" id="anr:Ana3638_15140"/>
<dbReference type="EMBL" id="CP048000">
    <property type="protein sequence ID" value="QHQ61956.1"/>
    <property type="molecule type" value="Genomic_DNA"/>
</dbReference>
<dbReference type="SUPFAM" id="SSF53067">
    <property type="entry name" value="Actin-like ATPase domain"/>
    <property type="match status" value="1"/>
</dbReference>
<sequence>MAKVLSIEIGLNTTRLCLIETGKKNTRIYHACVFDTPEDSFEDGYIKNAAALADIIKNKLSETKIRTRNVIFTISSSKIAHREVIIPLVKESKIPVIITAGIEDYFPIDISEYNVTYTILEKVKLEKEKHYRLLVLAVQNNLILSYYELAKLLNLKIKALDYSGNSIFQMVRKQVNSGINMFIQINKQDTLINILRDDILVLQRTVSYGYEAVLDAITENTLFEAETEAQAVTMLTMKDILYTRFGNQMDEIVSTTAASEEYVNRYELISAREDVTDTLHYLINNILRVMDYFTSKNQGERIQSIYITGSGAGFLGIDQLFTNELGYLTSKLTNLTGIQFKPDILPEGFKQSDFIACIGAVLNPVNIKPGHLLDKAAKRNSTLVFAVVCTLAVVISSMAAVGSDIVLKSVKDKYNRITSQIEEAKDIEEIYTENKNIQYAWITMESIEEYSYSNNENLGKLLLELQQKLPDKVIVRSFRATNLDILMDLTVDSKETAAMTLSQLKKVSLLANVKTDAVSEQMDEYGITEVNFSITANYVPISKEE</sequence>
<dbReference type="Pfam" id="PF11104">
    <property type="entry name" value="PilM_2"/>
    <property type="match status" value="1"/>
</dbReference>
<dbReference type="Proteomes" id="UP000464314">
    <property type="component" value="Chromosome"/>
</dbReference>